<reference evidence="2 3" key="1">
    <citation type="submission" date="2023-07" db="EMBL/GenBank/DDBJ databases">
        <title>Genomic Encyclopedia of Type Strains, Phase IV (KMG-IV): sequencing the most valuable type-strain genomes for metagenomic binning, comparative biology and taxonomic classification.</title>
        <authorList>
            <person name="Goeker M."/>
        </authorList>
    </citation>
    <scope>NUCLEOTIDE SEQUENCE [LARGE SCALE GENOMIC DNA]</scope>
    <source>
        <strain evidence="2 3">DSM 1112</strain>
    </source>
</reference>
<dbReference type="Proteomes" id="UP001230207">
    <property type="component" value="Unassembled WGS sequence"/>
</dbReference>
<accession>A0ABU0BSC6</accession>
<dbReference type="EMBL" id="JAUSVF010000001">
    <property type="protein sequence ID" value="MDQ0321148.1"/>
    <property type="molecule type" value="Genomic_DNA"/>
</dbReference>
<protein>
    <submittedName>
        <fullName evidence="2">Uncharacterized protein</fullName>
    </submittedName>
</protein>
<dbReference type="RefSeq" id="WP_307231507.1">
    <property type="nucleotide sequence ID" value="NZ_JAUSVF010000001.1"/>
</dbReference>
<evidence type="ECO:0000313" key="2">
    <source>
        <dbReference type="EMBL" id="MDQ0321148.1"/>
    </source>
</evidence>
<keyword evidence="3" id="KW-1185">Reference proteome</keyword>
<evidence type="ECO:0000256" key="1">
    <source>
        <dbReference type="SAM" id="MobiDB-lite"/>
    </source>
</evidence>
<gene>
    <name evidence="2" type="ORF">QO002_003286</name>
</gene>
<evidence type="ECO:0000313" key="3">
    <source>
        <dbReference type="Proteomes" id="UP001230207"/>
    </source>
</evidence>
<organism evidence="2 3">
    <name type="scientific">Pararhizobium capsulatum DSM 1112</name>
    <dbReference type="NCBI Taxonomy" id="1121113"/>
    <lineage>
        <taxon>Bacteria</taxon>
        <taxon>Pseudomonadati</taxon>
        <taxon>Pseudomonadota</taxon>
        <taxon>Alphaproteobacteria</taxon>
        <taxon>Hyphomicrobiales</taxon>
        <taxon>Rhizobiaceae</taxon>
        <taxon>Rhizobium/Agrobacterium group</taxon>
        <taxon>Pararhizobium</taxon>
    </lineage>
</organism>
<sequence>MTLTNRDASLVLGMSMRGDKKHDIAAWFGENQARIAEVEQGQFGSVSAAPANELPPKGAPGPKGRRLRGKVTKAVEALEKNDVATAMQLLKDGLADFAKNEA</sequence>
<name>A0ABU0BSC6_9HYPH</name>
<comment type="caution">
    <text evidence="2">The sequence shown here is derived from an EMBL/GenBank/DDBJ whole genome shotgun (WGS) entry which is preliminary data.</text>
</comment>
<proteinExistence type="predicted"/>
<feature type="region of interest" description="Disordered" evidence="1">
    <location>
        <begin position="44"/>
        <end position="68"/>
    </location>
</feature>